<keyword evidence="2" id="KW-1185">Reference proteome</keyword>
<evidence type="ECO:0000313" key="1">
    <source>
        <dbReference type="EMBL" id="EDV31819.1"/>
    </source>
</evidence>
<gene>
    <name evidence="1" type="primary">Dana\GF14358</name>
    <name evidence="1" type="synonym">dana_GLEANR_15120</name>
    <name evidence="1" type="ORF">GF14358</name>
</gene>
<sequence length="118" mass="12887">MAVARVIFLAAIVAVMASICSAAGLLYTFFPSIISEFYSQVPIQGGYRFNQEEPTGNKRQDIGVILYPGRDQQELLDLLRGPDTQTTTMYTADKSGYKVLNEMKNRTLAGSTLKAATG</sequence>
<organism evidence="1 2">
    <name type="scientific">Drosophila ananassae</name>
    <name type="common">Fruit fly</name>
    <dbReference type="NCBI Taxonomy" id="7217"/>
    <lineage>
        <taxon>Eukaryota</taxon>
        <taxon>Metazoa</taxon>
        <taxon>Ecdysozoa</taxon>
        <taxon>Arthropoda</taxon>
        <taxon>Hexapoda</taxon>
        <taxon>Insecta</taxon>
        <taxon>Pterygota</taxon>
        <taxon>Neoptera</taxon>
        <taxon>Endopterygota</taxon>
        <taxon>Diptera</taxon>
        <taxon>Brachycera</taxon>
        <taxon>Muscomorpha</taxon>
        <taxon>Ephydroidea</taxon>
        <taxon>Drosophilidae</taxon>
        <taxon>Drosophila</taxon>
        <taxon>Sophophora</taxon>
    </lineage>
</organism>
<dbReference type="KEGG" id="dan:6497185"/>
<dbReference type="AlphaFoldDB" id="B3MLZ1"/>
<evidence type="ECO:0000313" key="2">
    <source>
        <dbReference type="Proteomes" id="UP000007801"/>
    </source>
</evidence>
<dbReference type="GeneID" id="6497185"/>
<dbReference type="EMBL" id="CH902620">
    <property type="protein sequence ID" value="EDV31819.1"/>
    <property type="molecule type" value="Genomic_DNA"/>
</dbReference>
<dbReference type="Proteomes" id="UP000007801">
    <property type="component" value="Unassembled WGS sequence"/>
</dbReference>
<protein>
    <submittedName>
        <fullName evidence="1">Uncharacterized protein</fullName>
    </submittedName>
</protein>
<proteinExistence type="predicted"/>
<reference evidence="1 2" key="1">
    <citation type="journal article" date="2007" name="Nature">
        <title>Evolution of genes and genomes on the Drosophila phylogeny.</title>
        <authorList>
            <consortium name="Drosophila 12 Genomes Consortium"/>
            <person name="Clark A.G."/>
            <person name="Eisen M.B."/>
            <person name="Smith D.R."/>
            <person name="Bergman C.M."/>
            <person name="Oliver B."/>
            <person name="Markow T.A."/>
            <person name="Kaufman T.C."/>
            <person name="Kellis M."/>
            <person name="Gelbart W."/>
            <person name="Iyer V.N."/>
            <person name="Pollard D.A."/>
            <person name="Sackton T.B."/>
            <person name="Larracuente A.M."/>
            <person name="Singh N.D."/>
            <person name="Abad J.P."/>
            <person name="Abt D.N."/>
            <person name="Adryan B."/>
            <person name="Aguade M."/>
            <person name="Akashi H."/>
            <person name="Anderson W.W."/>
            <person name="Aquadro C.F."/>
            <person name="Ardell D.H."/>
            <person name="Arguello R."/>
            <person name="Artieri C.G."/>
            <person name="Barbash D.A."/>
            <person name="Barker D."/>
            <person name="Barsanti P."/>
            <person name="Batterham P."/>
            <person name="Batzoglou S."/>
            <person name="Begun D."/>
            <person name="Bhutkar A."/>
            <person name="Blanco E."/>
            <person name="Bosak S.A."/>
            <person name="Bradley R.K."/>
            <person name="Brand A.D."/>
            <person name="Brent M.R."/>
            <person name="Brooks A.N."/>
            <person name="Brown R.H."/>
            <person name="Butlin R.K."/>
            <person name="Caggese C."/>
            <person name="Calvi B.R."/>
            <person name="Bernardo de Carvalho A."/>
            <person name="Caspi A."/>
            <person name="Castrezana S."/>
            <person name="Celniker S.E."/>
            <person name="Chang J.L."/>
            <person name="Chapple C."/>
            <person name="Chatterji S."/>
            <person name="Chinwalla A."/>
            <person name="Civetta A."/>
            <person name="Clifton S.W."/>
            <person name="Comeron J.M."/>
            <person name="Costello J.C."/>
            <person name="Coyne J.A."/>
            <person name="Daub J."/>
            <person name="David R.G."/>
            <person name="Delcher A.L."/>
            <person name="Delehaunty K."/>
            <person name="Do C.B."/>
            <person name="Ebling H."/>
            <person name="Edwards K."/>
            <person name="Eickbush T."/>
            <person name="Evans J.D."/>
            <person name="Filipski A."/>
            <person name="Findeiss S."/>
            <person name="Freyhult E."/>
            <person name="Fulton L."/>
            <person name="Fulton R."/>
            <person name="Garcia A.C."/>
            <person name="Gardiner A."/>
            <person name="Garfield D.A."/>
            <person name="Garvin B.E."/>
            <person name="Gibson G."/>
            <person name="Gilbert D."/>
            <person name="Gnerre S."/>
            <person name="Godfrey J."/>
            <person name="Good R."/>
            <person name="Gotea V."/>
            <person name="Gravely B."/>
            <person name="Greenberg A.J."/>
            <person name="Griffiths-Jones S."/>
            <person name="Gross S."/>
            <person name="Guigo R."/>
            <person name="Gustafson E.A."/>
            <person name="Haerty W."/>
            <person name="Hahn M.W."/>
            <person name="Halligan D.L."/>
            <person name="Halpern A.L."/>
            <person name="Halter G.M."/>
            <person name="Han M.V."/>
            <person name="Heger A."/>
            <person name="Hillier L."/>
            <person name="Hinrichs A.S."/>
            <person name="Holmes I."/>
            <person name="Hoskins R.A."/>
            <person name="Hubisz M.J."/>
            <person name="Hultmark D."/>
            <person name="Huntley M.A."/>
            <person name="Jaffe D.B."/>
            <person name="Jagadeeshan S."/>
            <person name="Jeck W.R."/>
            <person name="Johnson J."/>
            <person name="Jones C.D."/>
            <person name="Jordan W.C."/>
            <person name="Karpen G.H."/>
            <person name="Kataoka E."/>
            <person name="Keightley P.D."/>
            <person name="Kheradpour P."/>
            <person name="Kirkness E.F."/>
            <person name="Koerich L.B."/>
            <person name="Kristiansen K."/>
            <person name="Kudrna D."/>
            <person name="Kulathinal R.J."/>
            <person name="Kumar S."/>
            <person name="Kwok R."/>
            <person name="Lander E."/>
            <person name="Langley C.H."/>
            <person name="Lapoint R."/>
            <person name="Lazzaro B.P."/>
            <person name="Lee S.J."/>
            <person name="Levesque L."/>
            <person name="Li R."/>
            <person name="Lin C.F."/>
            <person name="Lin M.F."/>
            <person name="Lindblad-Toh K."/>
            <person name="Llopart A."/>
            <person name="Long M."/>
            <person name="Low L."/>
            <person name="Lozovsky E."/>
            <person name="Lu J."/>
            <person name="Luo M."/>
            <person name="Machado C.A."/>
            <person name="Makalowski W."/>
            <person name="Marzo M."/>
            <person name="Matsuda M."/>
            <person name="Matzkin L."/>
            <person name="McAllister B."/>
            <person name="McBride C.S."/>
            <person name="McKernan B."/>
            <person name="McKernan K."/>
            <person name="Mendez-Lago M."/>
            <person name="Minx P."/>
            <person name="Mollenhauer M.U."/>
            <person name="Montooth K."/>
            <person name="Mount S.M."/>
            <person name="Mu X."/>
            <person name="Myers E."/>
            <person name="Negre B."/>
            <person name="Newfeld S."/>
            <person name="Nielsen R."/>
            <person name="Noor M.A."/>
            <person name="O'Grady P."/>
            <person name="Pachter L."/>
            <person name="Papaceit M."/>
            <person name="Parisi M.J."/>
            <person name="Parisi M."/>
            <person name="Parts L."/>
            <person name="Pedersen J.S."/>
            <person name="Pesole G."/>
            <person name="Phillippy A.M."/>
            <person name="Ponting C.P."/>
            <person name="Pop M."/>
            <person name="Porcelli D."/>
            <person name="Powell J.R."/>
            <person name="Prohaska S."/>
            <person name="Pruitt K."/>
            <person name="Puig M."/>
            <person name="Quesneville H."/>
            <person name="Ram K.R."/>
            <person name="Rand D."/>
            <person name="Rasmussen M.D."/>
            <person name="Reed L.K."/>
            <person name="Reenan R."/>
            <person name="Reily A."/>
            <person name="Remington K.A."/>
            <person name="Rieger T.T."/>
            <person name="Ritchie M.G."/>
            <person name="Robin C."/>
            <person name="Rogers Y.H."/>
            <person name="Rohde C."/>
            <person name="Rozas J."/>
            <person name="Rubenfield M.J."/>
            <person name="Ruiz A."/>
            <person name="Russo S."/>
            <person name="Salzberg S.L."/>
            <person name="Sanchez-Gracia A."/>
            <person name="Saranga D.J."/>
            <person name="Sato H."/>
            <person name="Schaeffer S.W."/>
            <person name="Schatz M.C."/>
            <person name="Schlenke T."/>
            <person name="Schwartz R."/>
            <person name="Segarra C."/>
            <person name="Singh R.S."/>
            <person name="Sirot L."/>
            <person name="Sirota M."/>
            <person name="Sisneros N.B."/>
            <person name="Smith C.D."/>
            <person name="Smith T.F."/>
            <person name="Spieth J."/>
            <person name="Stage D.E."/>
            <person name="Stark A."/>
            <person name="Stephan W."/>
            <person name="Strausberg R.L."/>
            <person name="Strempel S."/>
            <person name="Sturgill D."/>
            <person name="Sutton G."/>
            <person name="Sutton G.G."/>
            <person name="Tao W."/>
            <person name="Teichmann S."/>
            <person name="Tobari Y.N."/>
            <person name="Tomimura Y."/>
            <person name="Tsolas J.M."/>
            <person name="Valente V.L."/>
            <person name="Venter E."/>
            <person name="Venter J.C."/>
            <person name="Vicario S."/>
            <person name="Vieira F.G."/>
            <person name="Vilella A.J."/>
            <person name="Villasante A."/>
            <person name="Walenz B."/>
            <person name="Wang J."/>
            <person name="Wasserman M."/>
            <person name="Watts T."/>
            <person name="Wilson D."/>
            <person name="Wilson R.K."/>
            <person name="Wing R.A."/>
            <person name="Wolfner M.F."/>
            <person name="Wong A."/>
            <person name="Wong G.K."/>
            <person name="Wu C.I."/>
            <person name="Wu G."/>
            <person name="Yamamoto D."/>
            <person name="Yang H.P."/>
            <person name="Yang S.P."/>
            <person name="Yorke J.A."/>
            <person name="Yoshida K."/>
            <person name="Zdobnov E."/>
            <person name="Zhang P."/>
            <person name="Zhang Y."/>
            <person name="Zimin A.V."/>
            <person name="Baldwin J."/>
            <person name="Abdouelleil A."/>
            <person name="Abdulkadir J."/>
            <person name="Abebe A."/>
            <person name="Abera B."/>
            <person name="Abreu J."/>
            <person name="Acer S.C."/>
            <person name="Aftuck L."/>
            <person name="Alexander A."/>
            <person name="An P."/>
            <person name="Anderson E."/>
            <person name="Anderson S."/>
            <person name="Arachi H."/>
            <person name="Azer M."/>
            <person name="Bachantsang P."/>
            <person name="Barry A."/>
            <person name="Bayul T."/>
            <person name="Berlin A."/>
            <person name="Bessette D."/>
            <person name="Bloom T."/>
            <person name="Blye J."/>
            <person name="Boguslavskiy L."/>
            <person name="Bonnet C."/>
            <person name="Boukhgalter B."/>
            <person name="Bourzgui I."/>
            <person name="Brown A."/>
            <person name="Cahill P."/>
            <person name="Channer S."/>
            <person name="Cheshatsang Y."/>
            <person name="Chuda L."/>
            <person name="Citroen M."/>
            <person name="Collymore A."/>
            <person name="Cooke P."/>
            <person name="Costello M."/>
            <person name="D'Aco K."/>
            <person name="Daza R."/>
            <person name="De Haan G."/>
            <person name="DeGray S."/>
            <person name="DeMaso C."/>
            <person name="Dhargay N."/>
            <person name="Dooley K."/>
            <person name="Dooley E."/>
            <person name="Doricent M."/>
            <person name="Dorje P."/>
            <person name="Dorjee K."/>
            <person name="Dupes A."/>
            <person name="Elong R."/>
            <person name="Falk J."/>
            <person name="Farina A."/>
            <person name="Faro S."/>
            <person name="Ferguson D."/>
            <person name="Fisher S."/>
            <person name="Foley C.D."/>
            <person name="Franke A."/>
            <person name="Friedrich D."/>
            <person name="Gadbois L."/>
            <person name="Gearin G."/>
            <person name="Gearin C.R."/>
            <person name="Giannoukos G."/>
            <person name="Goode T."/>
            <person name="Graham J."/>
            <person name="Grandbois E."/>
            <person name="Grewal S."/>
            <person name="Gyaltsen K."/>
            <person name="Hafez N."/>
            <person name="Hagos B."/>
            <person name="Hall J."/>
            <person name="Henson C."/>
            <person name="Hollinger A."/>
            <person name="Honan T."/>
            <person name="Huard M.D."/>
            <person name="Hughes L."/>
            <person name="Hurhula B."/>
            <person name="Husby M.E."/>
            <person name="Kamat A."/>
            <person name="Kanga B."/>
            <person name="Kashin S."/>
            <person name="Khazanovich D."/>
            <person name="Kisner P."/>
            <person name="Lance K."/>
            <person name="Lara M."/>
            <person name="Lee W."/>
            <person name="Lennon N."/>
            <person name="Letendre F."/>
            <person name="LeVine R."/>
            <person name="Lipovsky A."/>
            <person name="Liu X."/>
            <person name="Liu J."/>
            <person name="Liu S."/>
            <person name="Lokyitsang T."/>
            <person name="Lokyitsang Y."/>
            <person name="Lubonja R."/>
            <person name="Lui A."/>
            <person name="MacDonald P."/>
            <person name="Magnisalis V."/>
            <person name="Maru K."/>
            <person name="Matthews C."/>
            <person name="McCusker W."/>
            <person name="McDonough S."/>
            <person name="Mehta T."/>
            <person name="Meldrim J."/>
            <person name="Meneus L."/>
            <person name="Mihai O."/>
            <person name="Mihalev A."/>
            <person name="Mihova T."/>
            <person name="Mittelman R."/>
            <person name="Mlenga V."/>
            <person name="Montmayeur A."/>
            <person name="Mulrain L."/>
            <person name="Navidi A."/>
            <person name="Naylor J."/>
            <person name="Negash T."/>
            <person name="Nguyen T."/>
            <person name="Nguyen N."/>
            <person name="Nicol R."/>
            <person name="Norbu C."/>
            <person name="Norbu N."/>
            <person name="Novod N."/>
            <person name="O'Neill B."/>
            <person name="Osman S."/>
            <person name="Markiewicz E."/>
            <person name="Oyono O.L."/>
            <person name="Patti C."/>
            <person name="Phunkhang P."/>
            <person name="Pierre F."/>
            <person name="Priest M."/>
            <person name="Raghuraman S."/>
            <person name="Rege F."/>
            <person name="Reyes R."/>
            <person name="Rise C."/>
            <person name="Rogov P."/>
            <person name="Ross K."/>
            <person name="Ryan E."/>
            <person name="Settipalli S."/>
            <person name="Shea T."/>
            <person name="Sherpa N."/>
            <person name="Shi L."/>
            <person name="Shih D."/>
            <person name="Sparrow T."/>
            <person name="Spaulding J."/>
            <person name="Stalker J."/>
            <person name="Stange-Thomann N."/>
            <person name="Stavropoulos S."/>
            <person name="Stone C."/>
            <person name="Strader C."/>
            <person name="Tesfaye S."/>
            <person name="Thomson T."/>
            <person name="Thoulutsang Y."/>
            <person name="Thoulutsang D."/>
            <person name="Topham K."/>
            <person name="Topping I."/>
            <person name="Tsamla T."/>
            <person name="Vassiliev H."/>
            <person name="Vo A."/>
            <person name="Wangchuk T."/>
            <person name="Wangdi T."/>
            <person name="Weiand M."/>
            <person name="Wilkinson J."/>
            <person name="Wilson A."/>
            <person name="Yadav S."/>
            <person name="Young G."/>
            <person name="Yu Q."/>
            <person name="Zembek L."/>
            <person name="Zhong D."/>
            <person name="Zimmer A."/>
            <person name="Zwirko Z."/>
            <person name="Jaffe D.B."/>
            <person name="Alvarez P."/>
            <person name="Brockman W."/>
            <person name="Butler J."/>
            <person name="Chin C."/>
            <person name="Gnerre S."/>
            <person name="Grabherr M."/>
            <person name="Kleber M."/>
            <person name="Mauceli E."/>
            <person name="MacCallum I."/>
        </authorList>
    </citation>
    <scope>NUCLEOTIDE SEQUENCE [LARGE SCALE GENOMIC DNA]</scope>
    <source>
        <strain evidence="2">Tucson 14024-0371.13</strain>
    </source>
</reference>
<dbReference type="OrthoDB" id="6352731at2759"/>
<dbReference type="HOGENOM" id="CLU_2199711_0_0_1"/>
<accession>B3MLZ1</accession>
<dbReference type="PhylomeDB" id="B3MLZ1"/>
<dbReference type="InParanoid" id="B3MLZ1"/>
<dbReference type="OMA" id="NHEEPNG"/>
<name>B3MLZ1_DROAN</name>